<dbReference type="EMBL" id="JAVREN010000014">
    <property type="protein sequence ID" value="MDT0307679.1"/>
    <property type="molecule type" value="Genomic_DNA"/>
</dbReference>
<dbReference type="Gene3D" id="3.40.50.2000">
    <property type="entry name" value="Glycogen Phosphorylase B"/>
    <property type="match status" value="2"/>
</dbReference>
<feature type="region of interest" description="Disordered" evidence="2">
    <location>
        <begin position="62"/>
        <end position="81"/>
    </location>
</feature>
<sequence length="579" mass="59567">MSQTGTGDRGEAGGAPVRVALLTEGGYPYAQGESVAWSDRLLRGLAGHDFHVCALSRSRRQVLGPRRPQPPNVRRVRTAPLWGPPPAGRVGRRLARRFAECFTELTAALCPGYQPLGEDRDGPQADRFANGLYGLAESAARHGGLSTWLYSEQAVRILQAACRSPGAPRAVHAAQVADLLAVAERLERALRPLSLAWYGRDGLAGVDLCHAVGGGPAALPGLLARRFFGTPLLITEYRVRLREHYLSLAPSAAGAPVRALLAAFQVRLAREAYARAALITPGDGLARRWQERCGADPARLRTVYPGADARPFPAPAPGPAGPALVWAGRPGPEARLTGLLHAFRAVREAEPCARLWIVGAPARGRADESYLAHCRDLAARLFPGSPGGPARGAGVGPVVFTEVGSAAVPTPAEAWAAGAVAVLAGAAEGFPVPLIEAMVAGRAVVAAEAGAVPEALGDTGVLVPPEDPAALAAACLALLRDPARRAALGAAARARALDLFTVERSIAAFDAIYRELAPAASGPPDPGTPLPHPPISAARAPGPEAAGAGSRAGLRSVGLPGGSRAGGGVAASLAWGEGT</sequence>
<dbReference type="PANTHER" id="PTHR12526:SF636">
    <property type="entry name" value="BLL3647 PROTEIN"/>
    <property type="match status" value="1"/>
</dbReference>
<evidence type="ECO:0000259" key="3">
    <source>
        <dbReference type="Pfam" id="PF11997"/>
    </source>
</evidence>
<organism evidence="4 5">
    <name type="scientific">Streptomyces boetiae</name>
    <dbReference type="NCBI Taxonomy" id="3075541"/>
    <lineage>
        <taxon>Bacteria</taxon>
        <taxon>Bacillati</taxon>
        <taxon>Actinomycetota</taxon>
        <taxon>Actinomycetes</taxon>
        <taxon>Kitasatosporales</taxon>
        <taxon>Streptomycetaceae</taxon>
        <taxon>Streptomyces</taxon>
    </lineage>
</organism>
<feature type="compositionally biased region" description="Low complexity" evidence="2">
    <location>
        <begin position="536"/>
        <end position="558"/>
    </location>
</feature>
<dbReference type="RefSeq" id="WP_311630634.1">
    <property type="nucleotide sequence ID" value="NZ_JAVREN010000014.1"/>
</dbReference>
<feature type="region of interest" description="Disordered" evidence="2">
    <location>
        <begin position="520"/>
        <end position="579"/>
    </location>
</feature>
<gene>
    <name evidence="4" type="ORF">RM780_11990</name>
</gene>
<feature type="compositionally biased region" description="Gly residues" evidence="2">
    <location>
        <begin position="559"/>
        <end position="569"/>
    </location>
</feature>
<comment type="caution">
    <text evidence="4">The sequence shown here is derived from an EMBL/GenBank/DDBJ whole genome shotgun (WGS) entry which is preliminary data.</text>
</comment>
<accession>A0ABU2L7X4</accession>
<name>A0ABU2L7X4_9ACTN</name>
<protein>
    <recommendedName>
        <fullName evidence="1">D-inositol 3-phosphate glycosyltransferase</fullName>
    </recommendedName>
</protein>
<feature type="compositionally biased region" description="Low complexity" evidence="2">
    <location>
        <begin position="570"/>
        <end position="579"/>
    </location>
</feature>
<feature type="domain" description="DUF3492" evidence="3">
    <location>
        <begin position="18"/>
        <end position="297"/>
    </location>
</feature>
<reference evidence="5" key="1">
    <citation type="submission" date="2023-07" db="EMBL/GenBank/DDBJ databases">
        <title>30 novel species of actinomycetes from the DSMZ collection.</title>
        <authorList>
            <person name="Nouioui I."/>
        </authorList>
    </citation>
    <scope>NUCLEOTIDE SEQUENCE [LARGE SCALE GENOMIC DNA]</scope>
    <source>
        <strain evidence="5">DSM 44917</strain>
    </source>
</reference>
<proteinExistence type="predicted"/>
<evidence type="ECO:0000313" key="5">
    <source>
        <dbReference type="Proteomes" id="UP001183388"/>
    </source>
</evidence>
<dbReference type="SUPFAM" id="SSF53756">
    <property type="entry name" value="UDP-Glycosyltransferase/glycogen phosphorylase"/>
    <property type="match status" value="1"/>
</dbReference>
<dbReference type="InterPro" id="IPR022622">
    <property type="entry name" value="DUF3492"/>
</dbReference>
<dbReference type="Pfam" id="PF11997">
    <property type="entry name" value="DUF3492"/>
    <property type="match status" value="1"/>
</dbReference>
<evidence type="ECO:0000313" key="4">
    <source>
        <dbReference type="EMBL" id="MDT0307679.1"/>
    </source>
</evidence>
<keyword evidence="5" id="KW-1185">Reference proteome</keyword>
<dbReference type="Pfam" id="PF13692">
    <property type="entry name" value="Glyco_trans_1_4"/>
    <property type="match status" value="1"/>
</dbReference>
<feature type="compositionally biased region" description="Pro residues" evidence="2">
    <location>
        <begin position="521"/>
        <end position="534"/>
    </location>
</feature>
<evidence type="ECO:0000256" key="1">
    <source>
        <dbReference type="ARBA" id="ARBA00021292"/>
    </source>
</evidence>
<evidence type="ECO:0000256" key="2">
    <source>
        <dbReference type="SAM" id="MobiDB-lite"/>
    </source>
</evidence>
<dbReference type="PANTHER" id="PTHR12526">
    <property type="entry name" value="GLYCOSYLTRANSFERASE"/>
    <property type="match status" value="1"/>
</dbReference>
<dbReference type="Proteomes" id="UP001183388">
    <property type="component" value="Unassembled WGS sequence"/>
</dbReference>